<dbReference type="InterPro" id="IPR000182">
    <property type="entry name" value="GNAT_dom"/>
</dbReference>
<dbReference type="UniPathway" id="UPA00113">
    <property type="reaction ID" value="UER00529"/>
</dbReference>
<dbReference type="CDD" id="cd04301">
    <property type="entry name" value="NAT_SF"/>
    <property type="match status" value="1"/>
</dbReference>
<accession>A0A1Y1IES0</accession>
<proteinExistence type="predicted"/>
<dbReference type="Pfam" id="PF00583">
    <property type="entry name" value="Acetyltransf_1"/>
    <property type="match status" value="1"/>
</dbReference>
<gene>
    <name evidence="5" type="ORF">KFL_003000020</name>
</gene>
<keyword evidence="6" id="KW-1185">Reference proteome</keyword>
<dbReference type="GO" id="GO:0006048">
    <property type="term" value="P:UDP-N-acetylglucosamine biosynthetic process"/>
    <property type="evidence" value="ECO:0007669"/>
    <property type="project" value="UniProtKB-UniPathway"/>
</dbReference>
<dbReference type="OMA" id="LYAEPHV"/>
<name>A0A1Y1IES0_KLENI</name>
<sequence>MRAERKESTSCFLDTGPAVAPCSARLVVRKRKSDLKRIAASAAVQAGWNVFLPQQYTYSTDLKDVDPQQLSDLWERTLGEKRSPHRCALAMRKSFAFVLVIVKEHHTETSNWRPSLVNPGTRIVGVARAISDGEFMATVCDVAVDPDYTGRGIGRKVVQTLVRNMKLRGPTGFAAFPPPKARRFFFMLGFRIDKKYRLMSYEGKGEFPDLRDEQAKLKGARRESQGLIGKVTGSQPGFDSNTSIAPEGVAETGE</sequence>
<dbReference type="OrthoDB" id="2744543at2759"/>
<dbReference type="PANTHER" id="PTHR43626">
    <property type="entry name" value="ACYL-COA N-ACYLTRANSFERASE"/>
    <property type="match status" value="1"/>
</dbReference>
<evidence type="ECO:0000256" key="2">
    <source>
        <dbReference type="ARBA" id="ARBA00023315"/>
    </source>
</evidence>
<dbReference type="InterPro" id="IPR045039">
    <property type="entry name" value="NSI-like"/>
</dbReference>
<keyword evidence="1 5" id="KW-0808">Transferase</keyword>
<evidence type="ECO:0000313" key="5">
    <source>
        <dbReference type="EMBL" id="GAQ86608.1"/>
    </source>
</evidence>
<reference evidence="5 6" key="1">
    <citation type="journal article" date="2014" name="Nat. Commun.">
        <title>Klebsormidium flaccidum genome reveals primary factors for plant terrestrial adaptation.</title>
        <authorList>
            <person name="Hori K."/>
            <person name="Maruyama F."/>
            <person name="Fujisawa T."/>
            <person name="Togashi T."/>
            <person name="Yamamoto N."/>
            <person name="Seo M."/>
            <person name="Sato S."/>
            <person name="Yamada T."/>
            <person name="Mori H."/>
            <person name="Tajima N."/>
            <person name="Moriyama T."/>
            <person name="Ikeuchi M."/>
            <person name="Watanabe M."/>
            <person name="Wada H."/>
            <person name="Kobayashi K."/>
            <person name="Saito M."/>
            <person name="Masuda T."/>
            <person name="Sasaki-Sekimoto Y."/>
            <person name="Mashiguchi K."/>
            <person name="Awai K."/>
            <person name="Shimojima M."/>
            <person name="Masuda S."/>
            <person name="Iwai M."/>
            <person name="Nobusawa T."/>
            <person name="Narise T."/>
            <person name="Kondo S."/>
            <person name="Saito H."/>
            <person name="Sato R."/>
            <person name="Murakawa M."/>
            <person name="Ihara Y."/>
            <person name="Oshima-Yamada Y."/>
            <person name="Ohtaka K."/>
            <person name="Satoh M."/>
            <person name="Sonobe K."/>
            <person name="Ishii M."/>
            <person name="Ohtani R."/>
            <person name="Kanamori-Sato M."/>
            <person name="Honoki R."/>
            <person name="Miyazaki D."/>
            <person name="Mochizuki H."/>
            <person name="Umetsu J."/>
            <person name="Higashi K."/>
            <person name="Shibata D."/>
            <person name="Kamiya Y."/>
            <person name="Sato N."/>
            <person name="Nakamura Y."/>
            <person name="Tabata S."/>
            <person name="Ida S."/>
            <person name="Kurokawa K."/>
            <person name="Ohta H."/>
        </authorList>
    </citation>
    <scope>NUCLEOTIDE SEQUENCE [LARGE SCALE GENOMIC DNA]</scope>
    <source>
        <strain evidence="5 6">NIES-2285</strain>
    </source>
</reference>
<evidence type="ECO:0000259" key="4">
    <source>
        <dbReference type="PROSITE" id="PS51186"/>
    </source>
</evidence>
<dbReference type="PANTHER" id="PTHR43626:SF4">
    <property type="entry name" value="GCN5-RELATED N-ACETYLTRANSFERASE 2, CHLOROPLASTIC"/>
    <property type="match status" value="1"/>
</dbReference>
<protein>
    <submittedName>
        <fullName evidence="5">Acetyltransferase NSI</fullName>
    </submittedName>
</protein>
<keyword evidence="2" id="KW-0012">Acyltransferase</keyword>
<organism evidence="5 6">
    <name type="scientific">Klebsormidium nitens</name>
    <name type="common">Green alga</name>
    <name type="synonym">Ulothrix nitens</name>
    <dbReference type="NCBI Taxonomy" id="105231"/>
    <lineage>
        <taxon>Eukaryota</taxon>
        <taxon>Viridiplantae</taxon>
        <taxon>Streptophyta</taxon>
        <taxon>Klebsormidiophyceae</taxon>
        <taxon>Klebsormidiales</taxon>
        <taxon>Klebsormidiaceae</taxon>
        <taxon>Klebsormidium</taxon>
    </lineage>
</organism>
<feature type="region of interest" description="Disordered" evidence="3">
    <location>
        <begin position="219"/>
        <end position="254"/>
    </location>
</feature>
<feature type="compositionally biased region" description="Polar residues" evidence="3">
    <location>
        <begin position="232"/>
        <end position="244"/>
    </location>
</feature>
<evidence type="ECO:0000256" key="1">
    <source>
        <dbReference type="ARBA" id="ARBA00022679"/>
    </source>
</evidence>
<evidence type="ECO:0000256" key="3">
    <source>
        <dbReference type="SAM" id="MobiDB-lite"/>
    </source>
</evidence>
<dbReference type="Proteomes" id="UP000054558">
    <property type="component" value="Unassembled WGS sequence"/>
</dbReference>
<dbReference type="AlphaFoldDB" id="A0A1Y1IES0"/>
<feature type="domain" description="N-acetyltransferase" evidence="4">
    <location>
        <begin position="60"/>
        <end position="214"/>
    </location>
</feature>
<dbReference type="SUPFAM" id="SSF55729">
    <property type="entry name" value="Acyl-CoA N-acyltransferases (Nat)"/>
    <property type="match status" value="1"/>
</dbReference>
<evidence type="ECO:0000313" key="6">
    <source>
        <dbReference type="Proteomes" id="UP000054558"/>
    </source>
</evidence>
<dbReference type="InterPro" id="IPR016181">
    <property type="entry name" value="Acyl_CoA_acyltransferase"/>
</dbReference>
<dbReference type="GO" id="GO:0008080">
    <property type="term" value="F:N-acetyltransferase activity"/>
    <property type="evidence" value="ECO:0007669"/>
    <property type="project" value="InterPro"/>
</dbReference>
<dbReference type="Gene3D" id="3.40.630.30">
    <property type="match status" value="1"/>
</dbReference>
<dbReference type="PROSITE" id="PS51186">
    <property type="entry name" value="GNAT"/>
    <property type="match status" value="1"/>
</dbReference>
<dbReference type="EMBL" id="DF237249">
    <property type="protein sequence ID" value="GAQ86608.1"/>
    <property type="molecule type" value="Genomic_DNA"/>
</dbReference>